<dbReference type="PANTHER" id="PTHR48090">
    <property type="entry name" value="UNDECAPRENYL-PHOSPHATE 4-DEOXY-4-FORMAMIDO-L-ARABINOSE TRANSFERASE-RELATED"/>
    <property type="match status" value="1"/>
</dbReference>
<dbReference type="Pfam" id="PF00535">
    <property type="entry name" value="Glycos_transf_2"/>
    <property type="match status" value="1"/>
</dbReference>
<proteinExistence type="inferred from homology"/>
<keyword evidence="3" id="KW-0328">Glycosyltransferase</keyword>
<keyword evidence="5" id="KW-0460">Magnesium</keyword>
<dbReference type="Proteomes" id="UP000257323">
    <property type="component" value="Unassembled WGS sequence"/>
</dbReference>
<accession>A0A3E2BR35</accession>
<reference evidence="7 8" key="1">
    <citation type="submission" date="2018-08" db="EMBL/GenBank/DDBJ databases">
        <title>Genome analysis of the thermophilic bacterium of the candidate phylum Aminicenantes from deep subsurface aquifer revealed its physiology and ecological role.</title>
        <authorList>
            <person name="Kadnikov V.V."/>
            <person name="Mardanov A.V."/>
            <person name="Beletsky A.V."/>
            <person name="Karnachuk O.V."/>
            <person name="Ravin N.V."/>
        </authorList>
    </citation>
    <scope>NUCLEOTIDE SEQUENCE [LARGE SCALE GENOMIC DNA]</scope>
    <source>
        <strain evidence="7">BY38</strain>
    </source>
</reference>
<evidence type="ECO:0000256" key="3">
    <source>
        <dbReference type="ARBA" id="ARBA00022676"/>
    </source>
</evidence>
<dbReference type="InterPro" id="IPR050256">
    <property type="entry name" value="Glycosyltransferase_2"/>
</dbReference>
<evidence type="ECO:0000256" key="4">
    <source>
        <dbReference type="ARBA" id="ARBA00022679"/>
    </source>
</evidence>
<dbReference type="InterPro" id="IPR029044">
    <property type="entry name" value="Nucleotide-diphossugar_trans"/>
</dbReference>
<comment type="similarity">
    <text evidence="2">Belongs to the glycosyltransferase 2 family.</text>
</comment>
<comment type="cofactor">
    <cofactor evidence="1">
        <name>Mg(2+)</name>
        <dbReference type="ChEBI" id="CHEBI:18420"/>
    </cofactor>
</comment>
<evidence type="ECO:0000256" key="2">
    <source>
        <dbReference type="ARBA" id="ARBA00006739"/>
    </source>
</evidence>
<dbReference type="Gene3D" id="3.90.550.10">
    <property type="entry name" value="Spore Coat Polysaccharide Biosynthesis Protein SpsA, Chain A"/>
    <property type="match status" value="1"/>
</dbReference>
<protein>
    <submittedName>
        <fullName evidence="7">Putative glycoside hydrolase</fullName>
    </submittedName>
</protein>
<dbReference type="GO" id="GO:0016757">
    <property type="term" value="F:glycosyltransferase activity"/>
    <property type="evidence" value="ECO:0007669"/>
    <property type="project" value="UniProtKB-KW"/>
</dbReference>
<evidence type="ECO:0000313" key="8">
    <source>
        <dbReference type="Proteomes" id="UP000257323"/>
    </source>
</evidence>
<evidence type="ECO:0000313" key="7">
    <source>
        <dbReference type="EMBL" id="RFT17102.1"/>
    </source>
</evidence>
<dbReference type="EMBL" id="QUAH01000001">
    <property type="protein sequence ID" value="RFT17102.1"/>
    <property type="molecule type" value="Genomic_DNA"/>
</dbReference>
<dbReference type="AlphaFoldDB" id="A0A3E2BR35"/>
<feature type="domain" description="Glycosyltransferase 2-like" evidence="6">
    <location>
        <begin position="25"/>
        <end position="160"/>
    </location>
</feature>
<name>A0A3E2BR35_9BACT</name>
<keyword evidence="4" id="KW-0808">Transferase</keyword>
<dbReference type="PANTHER" id="PTHR48090:SF10">
    <property type="entry name" value="GLUCOSYL-3-PHOSPHOGLYCERATE SYNTHASE"/>
    <property type="match status" value="1"/>
</dbReference>
<gene>
    <name evidence="7" type="ORF">OP8BY_1044</name>
</gene>
<sequence>MAYTTSLRGYTLKRLEEIGQADIIVGIPCFNNEKTIAHVIQMVTHGLDKYYRNSRNLIFIADGGSTDDTREEAKEFQIKPWQEKLVSIYRGIGGKGSALRSVFEAACKLKVKACAVVDADLRSITSDWVFNLLNPVLEKGYDFVAPIYQRHKYDGTITNNIVYNLTRALYGKRIRQPIGGDFAFNRQVANFYIDQDVWETDVARFGIDIWMTTNAIIQGFKICQANLGVKIHDVKDPSKHLGPMFRQVLWILFTLMEQYEQYWKLVKGSQPVEILGEIEPREPEPVEVTLPDLVYRFKVGFKQFSPLWKEMFSEEAFAAVEAASRLPVQDFRLPIDSWVKILYELAATFHAWPRNRFKIIELVTPLYYARIADFVHSTWDMTSEQAEQVVEQQAQVFEDNKDYLLKVWEEKSKTPENHSGEWQLYD</sequence>
<dbReference type="InterPro" id="IPR001173">
    <property type="entry name" value="Glyco_trans_2-like"/>
</dbReference>
<dbReference type="SUPFAM" id="SSF53448">
    <property type="entry name" value="Nucleotide-diphospho-sugar transferases"/>
    <property type="match status" value="1"/>
</dbReference>
<evidence type="ECO:0000259" key="6">
    <source>
        <dbReference type="Pfam" id="PF00535"/>
    </source>
</evidence>
<dbReference type="GO" id="GO:0016787">
    <property type="term" value="F:hydrolase activity"/>
    <property type="evidence" value="ECO:0007669"/>
    <property type="project" value="UniProtKB-KW"/>
</dbReference>
<comment type="caution">
    <text evidence="7">The sequence shown here is derived from an EMBL/GenBank/DDBJ whole genome shotgun (WGS) entry which is preliminary data.</text>
</comment>
<evidence type="ECO:0000256" key="5">
    <source>
        <dbReference type="ARBA" id="ARBA00022842"/>
    </source>
</evidence>
<organism evidence="7 8">
    <name type="scientific">Candidatus Saccharicenans subterraneus</name>
    <dbReference type="NCBI Taxonomy" id="2508984"/>
    <lineage>
        <taxon>Bacteria</taxon>
        <taxon>Candidatus Aminicenantota</taxon>
        <taxon>Candidatus Aminicenantia</taxon>
        <taxon>Candidatus Aminicenantales</taxon>
        <taxon>Candidatus Saccharicenantaceae</taxon>
        <taxon>Candidatus Saccharicenans</taxon>
    </lineage>
</organism>
<evidence type="ECO:0000256" key="1">
    <source>
        <dbReference type="ARBA" id="ARBA00001946"/>
    </source>
</evidence>
<keyword evidence="7" id="KW-0378">Hydrolase</keyword>